<evidence type="ECO:0000256" key="3">
    <source>
        <dbReference type="ARBA" id="ARBA00022737"/>
    </source>
</evidence>
<feature type="signal peptide" evidence="7">
    <location>
        <begin position="1"/>
        <end position="21"/>
    </location>
</feature>
<comment type="caution">
    <text evidence="9">The sequence shown here is derived from an EMBL/GenBank/DDBJ whole genome shotgun (WGS) entry which is preliminary data.</text>
</comment>
<sequence length="169" mass="18496">MGNYNMWIFICVLFLLQNCEGLRCVDRPCENGGTCMDSPSRCVCRPGYLGPLCQYPDPCQRSPCLNGAACKTTLLKGVPQATCVCQRGYRGPDCSLTDACANNPCANGARCTNWNGRYNCSCPPGYLGKNCRNDIDECRKPDVCLNGRVRQHARLLPLPVPAGVQRALL</sequence>
<keyword evidence="2 7" id="KW-0732">Signal</keyword>
<keyword evidence="10" id="KW-1185">Reference proteome</keyword>
<evidence type="ECO:0000313" key="10">
    <source>
        <dbReference type="Proteomes" id="UP001044222"/>
    </source>
</evidence>
<dbReference type="Proteomes" id="UP001044222">
    <property type="component" value="Chromosome 17"/>
</dbReference>
<gene>
    <name evidence="9" type="ORF">ANANG_G00295120</name>
</gene>
<dbReference type="SUPFAM" id="SSF57196">
    <property type="entry name" value="EGF/Laminin"/>
    <property type="match status" value="3"/>
</dbReference>
<feature type="disulfide bond" evidence="6">
    <location>
        <begin position="122"/>
        <end position="131"/>
    </location>
</feature>
<dbReference type="PROSITE" id="PS00022">
    <property type="entry name" value="EGF_1"/>
    <property type="match status" value="3"/>
</dbReference>
<dbReference type="CDD" id="cd00054">
    <property type="entry name" value="EGF_CA"/>
    <property type="match status" value="2"/>
</dbReference>
<feature type="chain" id="PRO_5039390620" description="EGF-like domain-containing protein" evidence="7">
    <location>
        <begin position="22"/>
        <end position="169"/>
    </location>
</feature>
<feature type="domain" description="EGF-like" evidence="8">
    <location>
        <begin position="96"/>
        <end position="132"/>
    </location>
</feature>
<dbReference type="EMBL" id="JAFIRN010000017">
    <property type="protein sequence ID" value="KAG5832811.1"/>
    <property type="molecule type" value="Genomic_DNA"/>
</dbReference>
<dbReference type="Gene3D" id="2.10.25.10">
    <property type="entry name" value="Laminin"/>
    <property type="match status" value="3"/>
</dbReference>
<dbReference type="SMART" id="SM00179">
    <property type="entry name" value="EGF_CA"/>
    <property type="match status" value="2"/>
</dbReference>
<evidence type="ECO:0000313" key="9">
    <source>
        <dbReference type="EMBL" id="KAG5832811.1"/>
    </source>
</evidence>
<organism evidence="9 10">
    <name type="scientific">Anguilla anguilla</name>
    <name type="common">European freshwater eel</name>
    <name type="synonym">Muraena anguilla</name>
    <dbReference type="NCBI Taxonomy" id="7936"/>
    <lineage>
        <taxon>Eukaryota</taxon>
        <taxon>Metazoa</taxon>
        <taxon>Chordata</taxon>
        <taxon>Craniata</taxon>
        <taxon>Vertebrata</taxon>
        <taxon>Euteleostomi</taxon>
        <taxon>Actinopterygii</taxon>
        <taxon>Neopterygii</taxon>
        <taxon>Teleostei</taxon>
        <taxon>Anguilliformes</taxon>
        <taxon>Anguillidae</taxon>
        <taxon>Anguilla</taxon>
    </lineage>
</organism>
<feature type="domain" description="EGF-like" evidence="8">
    <location>
        <begin position="55"/>
        <end position="95"/>
    </location>
</feature>
<accession>A0A9D3RJF1</accession>
<evidence type="ECO:0000256" key="4">
    <source>
        <dbReference type="ARBA" id="ARBA00023157"/>
    </source>
</evidence>
<dbReference type="Pfam" id="PF00008">
    <property type="entry name" value="EGF"/>
    <property type="match status" value="2"/>
</dbReference>
<keyword evidence="1 6" id="KW-0245">EGF-like domain</keyword>
<dbReference type="PANTHER" id="PTHR24049">
    <property type="entry name" value="CRUMBS FAMILY MEMBER"/>
    <property type="match status" value="1"/>
</dbReference>
<proteinExistence type="predicted"/>
<evidence type="ECO:0000259" key="8">
    <source>
        <dbReference type="PROSITE" id="PS50026"/>
    </source>
</evidence>
<keyword evidence="4 6" id="KW-1015">Disulfide bond</keyword>
<dbReference type="FunFam" id="2.10.25.10:FF:000446">
    <property type="entry name" value="neurogenic locus notch homolog protein 3"/>
    <property type="match status" value="1"/>
</dbReference>
<dbReference type="InterPro" id="IPR000152">
    <property type="entry name" value="EGF-type_Asp/Asn_hydroxyl_site"/>
</dbReference>
<evidence type="ECO:0000256" key="2">
    <source>
        <dbReference type="ARBA" id="ARBA00022729"/>
    </source>
</evidence>
<keyword evidence="3" id="KW-0677">Repeat</keyword>
<dbReference type="PROSITE" id="PS01186">
    <property type="entry name" value="EGF_2"/>
    <property type="match status" value="3"/>
</dbReference>
<feature type="disulfide bond" evidence="6">
    <location>
        <begin position="85"/>
        <end position="94"/>
    </location>
</feature>
<evidence type="ECO:0000256" key="5">
    <source>
        <dbReference type="ARBA" id="ARBA00023180"/>
    </source>
</evidence>
<dbReference type="AlphaFoldDB" id="A0A9D3RJF1"/>
<dbReference type="PRINTS" id="PR00010">
    <property type="entry name" value="EGFBLOOD"/>
</dbReference>
<reference evidence="9" key="1">
    <citation type="submission" date="2021-01" db="EMBL/GenBank/DDBJ databases">
        <title>A chromosome-scale assembly of European eel, Anguilla anguilla.</title>
        <authorList>
            <person name="Henkel C."/>
            <person name="Jong-Raadsen S.A."/>
            <person name="Dufour S."/>
            <person name="Weltzien F.-A."/>
            <person name="Palstra A.P."/>
            <person name="Pelster B."/>
            <person name="Spaink H.P."/>
            <person name="Van Den Thillart G.E."/>
            <person name="Jansen H."/>
            <person name="Zahm M."/>
            <person name="Klopp C."/>
            <person name="Cedric C."/>
            <person name="Louis A."/>
            <person name="Berthelot C."/>
            <person name="Parey E."/>
            <person name="Roest Crollius H."/>
            <person name="Montfort J."/>
            <person name="Robinson-Rechavi M."/>
            <person name="Bucao C."/>
            <person name="Bouchez O."/>
            <person name="Gislard M."/>
            <person name="Lluch J."/>
            <person name="Milhes M."/>
            <person name="Lampietro C."/>
            <person name="Lopez Roques C."/>
            <person name="Donnadieu C."/>
            <person name="Braasch I."/>
            <person name="Desvignes T."/>
            <person name="Postlethwait J."/>
            <person name="Bobe J."/>
            <person name="Guiguen Y."/>
            <person name="Dirks R."/>
        </authorList>
    </citation>
    <scope>NUCLEOTIDE SEQUENCE</scope>
    <source>
        <strain evidence="9">Tag_6206</strain>
        <tissue evidence="9">Liver</tissue>
    </source>
</reference>
<dbReference type="InterPro" id="IPR051022">
    <property type="entry name" value="Notch_Cell-Fate_Det"/>
</dbReference>
<dbReference type="PROSITE" id="PS50026">
    <property type="entry name" value="EGF_3"/>
    <property type="match status" value="3"/>
</dbReference>
<dbReference type="SMART" id="SM00181">
    <property type="entry name" value="EGF"/>
    <property type="match status" value="3"/>
</dbReference>
<evidence type="ECO:0000256" key="1">
    <source>
        <dbReference type="ARBA" id="ARBA00022536"/>
    </source>
</evidence>
<feature type="disulfide bond" evidence="6">
    <location>
        <begin position="44"/>
        <end position="53"/>
    </location>
</feature>
<dbReference type="GO" id="GO:0005509">
    <property type="term" value="F:calcium ion binding"/>
    <property type="evidence" value="ECO:0007669"/>
    <property type="project" value="InterPro"/>
</dbReference>
<feature type="domain" description="EGF-like" evidence="8">
    <location>
        <begin position="20"/>
        <end position="54"/>
    </location>
</feature>
<dbReference type="InterPro" id="IPR000742">
    <property type="entry name" value="EGF"/>
</dbReference>
<name>A0A9D3RJF1_ANGAN</name>
<evidence type="ECO:0000256" key="7">
    <source>
        <dbReference type="SAM" id="SignalP"/>
    </source>
</evidence>
<dbReference type="PROSITE" id="PS00010">
    <property type="entry name" value="ASX_HYDROXYL"/>
    <property type="match status" value="1"/>
</dbReference>
<comment type="caution">
    <text evidence="6">Lacks conserved residue(s) required for the propagation of feature annotation.</text>
</comment>
<keyword evidence="5" id="KW-0325">Glycoprotein</keyword>
<dbReference type="FunFam" id="2.10.25.10:FF:000173">
    <property type="entry name" value="Neurogenic locus notch protein 2"/>
    <property type="match status" value="1"/>
</dbReference>
<dbReference type="InterPro" id="IPR001881">
    <property type="entry name" value="EGF-like_Ca-bd_dom"/>
</dbReference>
<protein>
    <recommendedName>
        <fullName evidence="8">EGF-like domain-containing protein</fullName>
    </recommendedName>
</protein>
<evidence type="ECO:0000256" key="6">
    <source>
        <dbReference type="PROSITE-ProRule" id="PRU00076"/>
    </source>
</evidence>